<name>A0ABD0LV35_9CAEN</name>
<dbReference type="InterPro" id="IPR035976">
    <property type="entry name" value="Sushi/SCR/CCP_sf"/>
</dbReference>
<keyword evidence="8" id="KW-1185">Reference proteome</keyword>
<dbReference type="CDD" id="cd00110">
    <property type="entry name" value="LamG"/>
    <property type="match status" value="1"/>
</dbReference>
<reference evidence="7 8" key="1">
    <citation type="journal article" date="2023" name="Sci. Data">
        <title>Genome assembly of the Korean intertidal mud-creeper Batillaria attramentaria.</title>
        <authorList>
            <person name="Patra A.K."/>
            <person name="Ho P.T."/>
            <person name="Jun S."/>
            <person name="Lee S.J."/>
            <person name="Kim Y."/>
            <person name="Won Y.J."/>
        </authorList>
    </citation>
    <scope>NUCLEOTIDE SEQUENCE [LARGE SCALE GENOMIC DNA]</scope>
    <source>
        <strain evidence="7">Wonlab-2016</strain>
    </source>
</reference>
<dbReference type="AlphaFoldDB" id="A0ABD0LV35"/>
<proteinExistence type="predicted"/>
<feature type="domain" description="Sushi" evidence="6">
    <location>
        <begin position="270"/>
        <end position="336"/>
    </location>
</feature>
<comment type="caution">
    <text evidence="7">The sequence shown here is derived from an EMBL/GenBank/DDBJ whole genome shotgun (WGS) entry which is preliminary data.</text>
</comment>
<dbReference type="Pfam" id="PF00084">
    <property type="entry name" value="Sushi"/>
    <property type="match status" value="3"/>
</dbReference>
<dbReference type="SUPFAM" id="SSF57535">
    <property type="entry name" value="Complement control module/SCR domain"/>
    <property type="match status" value="3"/>
</dbReference>
<gene>
    <name evidence="7" type="ORF">BaRGS_00005278</name>
</gene>
<evidence type="ECO:0000256" key="3">
    <source>
        <dbReference type="PROSITE-ProRule" id="PRU00302"/>
    </source>
</evidence>
<dbReference type="Gene3D" id="2.60.120.200">
    <property type="match status" value="1"/>
</dbReference>
<dbReference type="PROSITE" id="PS50025">
    <property type="entry name" value="LAM_G_DOMAIN"/>
    <property type="match status" value="1"/>
</dbReference>
<dbReference type="InterPro" id="IPR000436">
    <property type="entry name" value="Sushi_SCR_CCP_dom"/>
</dbReference>
<feature type="domain" description="Laminin G" evidence="5">
    <location>
        <begin position="23"/>
        <end position="204"/>
    </location>
</feature>
<dbReference type="InterPro" id="IPR013320">
    <property type="entry name" value="ConA-like_dom_sf"/>
</dbReference>
<accession>A0ABD0LV35</accession>
<evidence type="ECO:0000313" key="7">
    <source>
        <dbReference type="EMBL" id="KAK7503357.1"/>
    </source>
</evidence>
<sequence>MAPTQRATPPRSDTEMTSSQAGGLRFGNNPYSRQEFSKMPSRIRIRSEFSLEFKTTASSGLLFYAADTKHIDSLSLYMVDGQINYRFNCGTGPANISSEKTYNDGQWHKVVFIRVRRLGKLTIDGDMVGRGESSGPTRAINVNPPYFVGGIAEEVAEAGSVSFPGCIRAVKLRNHDLTDPSYVDPDVQPCSNVLSPTTEPLPQCTEIPQSHGARLTAESDIKDIYIQGDQLHYECLPGYRPVSPSLRNEMSLRCEEGKWSGTQPSCEPVPQCTDIPQHHGARLTADSAAKTRYFQGEQLHYECRPGFRPVHSAKAKTSLTCYSGHSWLGVPPSCELHGCEKFTVDGGNVSYGLPDDGEQYIDTHTSAHVQCHEDYDLVSYYDNGTTTCTPRLDWEPAKPRCRKKCVSPPNILCNVSTPETARADADVIHPGE</sequence>
<dbReference type="SMART" id="SM00282">
    <property type="entry name" value="LamG"/>
    <property type="match status" value="1"/>
</dbReference>
<dbReference type="EMBL" id="JACVVK020000020">
    <property type="protein sequence ID" value="KAK7503357.1"/>
    <property type="molecule type" value="Genomic_DNA"/>
</dbReference>
<dbReference type="Gene3D" id="2.10.70.10">
    <property type="entry name" value="Complement Module, domain 1"/>
    <property type="match status" value="3"/>
</dbReference>
<feature type="non-terminal residue" evidence="7">
    <location>
        <position position="432"/>
    </location>
</feature>
<organism evidence="7 8">
    <name type="scientific">Batillaria attramentaria</name>
    <dbReference type="NCBI Taxonomy" id="370345"/>
    <lineage>
        <taxon>Eukaryota</taxon>
        <taxon>Metazoa</taxon>
        <taxon>Spiralia</taxon>
        <taxon>Lophotrochozoa</taxon>
        <taxon>Mollusca</taxon>
        <taxon>Gastropoda</taxon>
        <taxon>Caenogastropoda</taxon>
        <taxon>Sorbeoconcha</taxon>
        <taxon>Cerithioidea</taxon>
        <taxon>Batillariidae</taxon>
        <taxon>Batillaria</taxon>
    </lineage>
</organism>
<dbReference type="InterPro" id="IPR001791">
    <property type="entry name" value="Laminin_G"/>
</dbReference>
<evidence type="ECO:0000259" key="6">
    <source>
        <dbReference type="PROSITE" id="PS50923"/>
    </source>
</evidence>
<comment type="caution">
    <text evidence="2">Lacks conserved residue(s) required for the propagation of feature annotation.</text>
</comment>
<evidence type="ECO:0000256" key="1">
    <source>
        <dbReference type="ARBA" id="ARBA00023157"/>
    </source>
</evidence>
<dbReference type="Pfam" id="PF02210">
    <property type="entry name" value="Laminin_G_2"/>
    <property type="match status" value="1"/>
</dbReference>
<dbReference type="InterPro" id="IPR050372">
    <property type="entry name" value="Neurexin-related_CASP"/>
</dbReference>
<dbReference type="PANTHER" id="PTHR15036:SF67">
    <property type="entry name" value="LAMININ SUBUNIT ALPHA-LIKE PROTEIN"/>
    <property type="match status" value="1"/>
</dbReference>
<keyword evidence="3" id="KW-0768">Sushi</keyword>
<dbReference type="Proteomes" id="UP001519460">
    <property type="component" value="Unassembled WGS sequence"/>
</dbReference>
<evidence type="ECO:0000256" key="2">
    <source>
        <dbReference type="PROSITE-ProRule" id="PRU00122"/>
    </source>
</evidence>
<evidence type="ECO:0000313" key="8">
    <source>
        <dbReference type="Proteomes" id="UP001519460"/>
    </source>
</evidence>
<feature type="domain" description="Sushi" evidence="6">
    <location>
        <begin position="202"/>
        <end position="268"/>
    </location>
</feature>
<feature type="region of interest" description="Disordered" evidence="4">
    <location>
        <begin position="1"/>
        <end position="33"/>
    </location>
</feature>
<dbReference type="PANTHER" id="PTHR15036">
    <property type="entry name" value="PIKACHURIN-LIKE PROTEIN"/>
    <property type="match status" value="1"/>
</dbReference>
<feature type="domain" description="Sushi" evidence="6">
    <location>
        <begin position="337"/>
        <end position="403"/>
    </location>
</feature>
<evidence type="ECO:0000259" key="5">
    <source>
        <dbReference type="PROSITE" id="PS50025"/>
    </source>
</evidence>
<dbReference type="SMART" id="SM00032">
    <property type="entry name" value="CCP"/>
    <property type="match status" value="3"/>
</dbReference>
<protein>
    <submittedName>
        <fullName evidence="7">Uncharacterized protein</fullName>
    </submittedName>
</protein>
<dbReference type="SUPFAM" id="SSF49899">
    <property type="entry name" value="Concanavalin A-like lectins/glucanases"/>
    <property type="match status" value="1"/>
</dbReference>
<evidence type="ECO:0000256" key="4">
    <source>
        <dbReference type="SAM" id="MobiDB-lite"/>
    </source>
</evidence>
<dbReference type="CDD" id="cd00033">
    <property type="entry name" value="CCP"/>
    <property type="match status" value="2"/>
</dbReference>
<dbReference type="PROSITE" id="PS50923">
    <property type="entry name" value="SUSHI"/>
    <property type="match status" value="3"/>
</dbReference>
<keyword evidence="1" id="KW-1015">Disulfide bond</keyword>